<dbReference type="InterPro" id="IPR013113">
    <property type="entry name" value="SIP_FAD-bd"/>
</dbReference>
<evidence type="ECO:0000256" key="1">
    <source>
        <dbReference type="ARBA" id="ARBA00035644"/>
    </source>
</evidence>
<evidence type="ECO:0000313" key="5">
    <source>
        <dbReference type="Proteomes" id="UP000537592"/>
    </source>
</evidence>
<dbReference type="PROSITE" id="PS51384">
    <property type="entry name" value="FAD_FR"/>
    <property type="match status" value="1"/>
</dbReference>
<evidence type="ECO:0000259" key="3">
    <source>
        <dbReference type="PROSITE" id="PS51384"/>
    </source>
</evidence>
<dbReference type="InterPro" id="IPR039261">
    <property type="entry name" value="FNR_nucleotide-bd"/>
</dbReference>
<comment type="similarity">
    <text evidence="1">Belongs to the SIP oxidoreductase family.</text>
</comment>
<evidence type="ECO:0000256" key="2">
    <source>
        <dbReference type="SAM" id="MobiDB-lite"/>
    </source>
</evidence>
<protein>
    <submittedName>
        <fullName evidence="4">NADPH-dependent ferric siderophore reductase</fullName>
    </submittedName>
</protein>
<dbReference type="InterPro" id="IPR014543">
    <property type="entry name" value="UCP028291"/>
</dbReference>
<dbReference type="PANTHER" id="PTHR30157">
    <property type="entry name" value="FERRIC REDUCTASE, NADPH-DEPENDENT"/>
    <property type="match status" value="1"/>
</dbReference>
<dbReference type="CDD" id="cd06193">
    <property type="entry name" value="siderophore_interacting"/>
    <property type="match status" value="1"/>
</dbReference>
<dbReference type="Pfam" id="PF04954">
    <property type="entry name" value="SIP"/>
    <property type="match status" value="1"/>
</dbReference>
<dbReference type="InterPro" id="IPR039374">
    <property type="entry name" value="SIP_fam"/>
</dbReference>
<dbReference type="InterPro" id="IPR007037">
    <property type="entry name" value="SIP_rossman_dom"/>
</dbReference>
<dbReference type="Pfam" id="PF08021">
    <property type="entry name" value="FAD_binding_9"/>
    <property type="match status" value="1"/>
</dbReference>
<feature type="domain" description="FAD-binding FR-type" evidence="3">
    <location>
        <begin position="110"/>
        <end position="240"/>
    </location>
</feature>
<dbReference type="PANTHER" id="PTHR30157:SF0">
    <property type="entry name" value="NADPH-DEPENDENT FERRIC-CHELATE REDUCTASE"/>
    <property type="match status" value="1"/>
</dbReference>
<organism evidence="4 5">
    <name type="scientific">Pseudochelatococcus contaminans</name>
    <dbReference type="NCBI Taxonomy" id="1538103"/>
    <lineage>
        <taxon>Bacteria</taxon>
        <taxon>Pseudomonadati</taxon>
        <taxon>Pseudomonadota</taxon>
        <taxon>Alphaproteobacteria</taxon>
        <taxon>Hyphomicrobiales</taxon>
        <taxon>Chelatococcaceae</taxon>
        <taxon>Pseudochelatococcus</taxon>
    </lineage>
</organism>
<comment type="caution">
    <text evidence="4">The sequence shown here is derived from an EMBL/GenBank/DDBJ whole genome shotgun (WGS) entry which is preliminary data.</text>
</comment>
<dbReference type="AlphaFoldDB" id="A0A7W5Z4D5"/>
<dbReference type="Gene3D" id="2.40.30.10">
    <property type="entry name" value="Translation factors"/>
    <property type="match status" value="1"/>
</dbReference>
<dbReference type="InterPro" id="IPR017938">
    <property type="entry name" value="Riboflavin_synthase-like_b-brl"/>
</dbReference>
<gene>
    <name evidence="4" type="ORF">FHS81_002039</name>
</gene>
<dbReference type="EMBL" id="JACICC010000004">
    <property type="protein sequence ID" value="MBB3809951.1"/>
    <property type="molecule type" value="Genomic_DNA"/>
</dbReference>
<accession>A0A7W5Z4D5</accession>
<sequence length="363" mass="39335">MTDTRPSPRLVSSARIALDEPASVLDRLCDHLSEYVTVERREGGATFVAEYGSARANIEAGAVVVGLESTDETGLSFLKLTVAEHLLAFAGDQKPVIRWSGDGKVGELLAYFREMRVVSVGNVTPLMRRIVLSGNDLARFAKGGLHVRLLFPPAGIVPPRWPVNGEDGRPQWPKGDEKPEARIYTIRHLDVTKGEVTIDMLLHGDDDDDDHHSPGADFARNARPGDIVGMTGPGGGSIGEAGRYILLGDETALPAIARLLETMPESARVSVFIEVANADEEQVLPSPAVVDLHWLHRDAAGDSLAATLRNHSWLTDGGETPFILAGCEHTLAQEIRQFVLKEAGIAREKCSIAAYWRRGSEGE</sequence>
<feature type="region of interest" description="Disordered" evidence="2">
    <location>
        <begin position="206"/>
        <end position="228"/>
    </location>
</feature>
<dbReference type="SUPFAM" id="SSF63380">
    <property type="entry name" value="Riboflavin synthase domain-like"/>
    <property type="match status" value="1"/>
</dbReference>
<dbReference type="Gene3D" id="3.40.50.80">
    <property type="entry name" value="Nucleotide-binding domain of ferredoxin-NADP reductase (FNR) module"/>
    <property type="match status" value="1"/>
</dbReference>
<dbReference type="Proteomes" id="UP000537592">
    <property type="component" value="Unassembled WGS sequence"/>
</dbReference>
<dbReference type="Gene3D" id="3.30.310.50">
    <property type="entry name" value="Alpha-D-phosphohexomutase, C-terminal domain"/>
    <property type="match status" value="1"/>
</dbReference>
<dbReference type="GO" id="GO:0016491">
    <property type="term" value="F:oxidoreductase activity"/>
    <property type="evidence" value="ECO:0007669"/>
    <property type="project" value="InterPro"/>
</dbReference>
<keyword evidence="5" id="KW-1185">Reference proteome</keyword>
<proteinExistence type="inferred from homology"/>
<dbReference type="InterPro" id="IPR017927">
    <property type="entry name" value="FAD-bd_FR_type"/>
</dbReference>
<reference evidence="4 5" key="1">
    <citation type="submission" date="2020-08" db="EMBL/GenBank/DDBJ databases">
        <title>Genomic Encyclopedia of Type Strains, Phase IV (KMG-IV): sequencing the most valuable type-strain genomes for metagenomic binning, comparative biology and taxonomic classification.</title>
        <authorList>
            <person name="Goeker M."/>
        </authorList>
    </citation>
    <scope>NUCLEOTIDE SEQUENCE [LARGE SCALE GENOMIC DNA]</scope>
    <source>
        <strain evidence="4 5">DSM 28760</strain>
    </source>
</reference>
<dbReference type="RefSeq" id="WP_183752536.1">
    <property type="nucleotide sequence ID" value="NZ_JACICC010000004.1"/>
</dbReference>
<dbReference type="Pfam" id="PF09981">
    <property type="entry name" value="DUF2218"/>
    <property type="match status" value="1"/>
</dbReference>
<name>A0A7W5Z4D5_9HYPH</name>
<evidence type="ECO:0000313" key="4">
    <source>
        <dbReference type="EMBL" id="MBB3809951.1"/>
    </source>
</evidence>